<dbReference type="AlphaFoldDB" id="A0A369V4Z0"/>
<proteinExistence type="predicted"/>
<protein>
    <submittedName>
        <fullName evidence="2">Uncharacterized protein</fullName>
    </submittedName>
</protein>
<reference evidence="2 3" key="1">
    <citation type="submission" date="2018-07" db="EMBL/GenBank/DDBJ databases">
        <title>Genome guided investigation of antibiotics producing actinomycetales strain isolated from a Macau mangrove ecosystem.</title>
        <authorList>
            <person name="Hu D."/>
        </authorList>
    </citation>
    <scope>NUCLEOTIDE SEQUENCE [LARGE SCALE GENOMIC DNA]</scope>
    <source>
        <strain evidence="2 3">2297</strain>
    </source>
</reference>
<feature type="region of interest" description="Disordered" evidence="1">
    <location>
        <begin position="52"/>
        <end position="134"/>
    </location>
</feature>
<name>A0A369V4Z0_9ACTN</name>
<evidence type="ECO:0000313" key="3">
    <source>
        <dbReference type="Proteomes" id="UP000253742"/>
    </source>
</evidence>
<dbReference type="RefSeq" id="WP_114529885.1">
    <property type="nucleotide sequence ID" value="NZ_QQBH01000011.1"/>
</dbReference>
<evidence type="ECO:0000313" key="2">
    <source>
        <dbReference type="EMBL" id="RDD87593.1"/>
    </source>
</evidence>
<organism evidence="2 3">
    <name type="scientific">Streptomyces parvulus</name>
    <dbReference type="NCBI Taxonomy" id="146923"/>
    <lineage>
        <taxon>Bacteria</taxon>
        <taxon>Bacillati</taxon>
        <taxon>Actinomycetota</taxon>
        <taxon>Actinomycetes</taxon>
        <taxon>Kitasatosporales</taxon>
        <taxon>Streptomycetaceae</taxon>
        <taxon>Streptomyces</taxon>
    </lineage>
</organism>
<accession>A0A369V4Z0</accession>
<gene>
    <name evidence="2" type="ORF">DVZ84_18365</name>
</gene>
<sequence length="134" mass="13205">MRRRLATVLTVLVGVLLGVLLLVPAGPAVGVHAGPGGPLAVAAATAVPHPAPDLHDLHADDGCTPACAAQPRARHEQPAEGPAAPDRHATTAAHCTGPAPGAHPRTPAVPGPVPVSPGRKSHDSGRAPPLSSGL</sequence>
<dbReference type="OrthoDB" id="4331140at2"/>
<evidence type="ECO:0000256" key="1">
    <source>
        <dbReference type="SAM" id="MobiDB-lite"/>
    </source>
</evidence>
<comment type="caution">
    <text evidence="2">The sequence shown here is derived from an EMBL/GenBank/DDBJ whole genome shotgun (WGS) entry which is preliminary data.</text>
</comment>
<feature type="compositionally biased region" description="Basic and acidic residues" evidence="1">
    <location>
        <begin position="52"/>
        <end position="61"/>
    </location>
</feature>
<dbReference type="EMBL" id="QQBH01000011">
    <property type="protein sequence ID" value="RDD87593.1"/>
    <property type="molecule type" value="Genomic_DNA"/>
</dbReference>
<dbReference type="Proteomes" id="UP000253742">
    <property type="component" value="Unassembled WGS sequence"/>
</dbReference>